<gene>
    <name evidence="1" type="ORF">Z517_08279</name>
</gene>
<name>A0A0D2GCN0_9EURO</name>
<dbReference type="EMBL" id="KN846973">
    <property type="protein sequence ID" value="KIW78443.1"/>
    <property type="molecule type" value="Genomic_DNA"/>
</dbReference>
<dbReference type="HOGENOM" id="CLU_081631_2_2_1"/>
<proteinExistence type="predicted"/>
<evidence type="ECO:0000313" key="2">
    <source>
        <dbReference type="Proteomes" id="UP000053029"/>
    </source>
</evidence>
<keyword evidence="2" id="KW-1185">Reference proteome</keyword>
<organism evidence="1 2">
    <name type="scientific">Fonsecaea pedrosoi CBS 271.37</name>
    <dbReference type="NCBI Taxonomy" id="1442368"/>
    <lineage>
        <taxon>Eukaryota</taxon>
        <taxon>Fungi</taxon>
        <taxon>Dikarya</taxon>
        <taxon>Ascomycota</taxon>
        <taxon>Pezizomycotina</taxon>
        <taxon>Eurotiomycetes</taxon>
        <taxon>Chaetothyriomycetidae</taxon>
        <taxon>Chaetothyriales</taxon>
        <taxon>Herpotrichiellaceae</taxon>
        <taxon>Fonsecaea</taxon>
    </lineage>
</organism>
<evidence type="ECO:0000313" key="1">
    <source>
        <dbReference type="EMBL" id="KIW78443.1"/>
    </source>
</evidence>
<sequence>MPIATEIAQFSLIAGQDPRKAGSSAAQFLQKTLDIVKQQPGFLRGFWGIQDEDPSALVVVVDGAANPVKDWEDIKHHQDLVNSQNFAAMQENLVNVITFDNGPPVVTHVNFTSDATSVYQASVTAVESFRVPEDASQEQKSALEDSFLHLAKFYTTKTACSGYASGWVVETLPDDNAPGAKVLSFTGIFGWPVNEEVKSVRNNPGDPAVVDAMDPITRVALPRKKGDAFHVSLRSFG</sequence>
<dbReference type="OrthoDB" id="3830579at2759"/>
<reference evidence="1 2" key="1">
    <citation type="submission" date="2015-01" db="EMBL/GenBank/DDBJ databases">
        <title>The Genome Sequence of Fonsecaea pedrosoi CBS 271.37.</title>
        <authorList>
            <consortium name="The Broad Institute Genomics Platform"/>
            <person name="Cuomo C."/>
            <person name="de Hoog S."/>
            <person name="Gorbushina A."/>
            <person name="Stielow B."/>
            <person name="Teixiera M."/>
            <person name="Abouelleil A."/>
            <person name="Chapman S.B."/>
            <person name="Priest M."/>
            <person name="Young S.K."/>
            <person name="Wortman J."/>
            <person name="Nusbaum C."/>
            <person name="Birren B."/>
        </authorList>
    </citation>
    <scope>NUCLEOTIDE SEQUENCE [LARGE SCALE GENOMIC DNA]</scope>
    <source>
        <strain evidence="1 2">CBS 271.37</strain>
    </source>
</reference>
<dbReference type="Gene3D" id="3.30.70.100">
    <property type="match status" value="1"/>
</dbReference>
<protein>
    <submittedName>
        <fullName evidence="1">Unplaced genomic scaffold supercont1.5, whole genome shotgun sequence</fullName>
    </submittedName>
</protein>
<dbReference type="GeneID" id="25307769"/>
<dbReference type="STRING" id="1442368.A0A0D2GCN0"/>
<dbReference type="AlphaFoldDB" id="A0A0D2GCN0"/>
<dbReference type="VEuPathDB" id="FungiDB:Z517_08279"/>
<accession>A0A0D2GCN0</accession>
<dbReference type="Proteomes" id="UP000053029">
    <property type="component" value="Unassembled WGS sequence"/>
</dbReference>
<dbReference type="RefSeq" id="XP_013282251.1">
    <property type="nucleotide sequence ID" value="XM_013426797.1"/>
</dbReference>